<name>A0A4Y2KXQ1_ARAVE</name>
<dbReference type="Proteomes" id="UP000499080">
    <property type="component" value="Unassembled WGS sequence"/>
</dbReference>
<sequence>MEHLNSKNCYEGQRDEHVQIPGDIPLYEWNSGSSSTVSIGASISYPPCPCKNFKRPLQIFRSPLVGLLDCTFPPISVLSSSSPPSLHIATTRFCNEVSPTPSRKPEGATIEEGTVQQIKNPVSSQPLYFVVDNSYGTEWKDYP</sequence>
<keyword evidence="2" id="KW-1185">Reference proteome</keyword>
<evidence type="ECO:0000313" key="2">
    <source>
        <dbReference type="Proteomes" id="UP000499080"/>
    </source>
</evidence>
<proteinExistence type="predicted"/>
<evidence type="ECO:0000313" key="1">
    <source>
        <dbReference type="EMBL" id="GBN06126.1"/>
    </source>
</evidence>
<gene>
    <name evidence="1" type="ORF">AVEN_131764_1</name>
</gene>
<organism evidence="1 2">
    <name type="scientific">Araneus ventricosus</name>
    <name type="common">Orbweaver spider</name>
    <name type="synonym">Epeira ventricosa</name>
    <dbReference type="NCBI Taxonomy" id="182803"/>
    <lineage>
        <taxon>Eukaryota</taxon>
        <taxon>Metazoa</taxon>
        <taxon>Ecdysozoa</taxon>
        <taxon>Arthropoda</taxon>
        <taxon>Chelicerata</taxon>
        <taxon>Arachnida</taxon>
        <taxon>Araneae</taxon>
        <taxon>Araneomorphae</taxon>
        <taxon>Entelegynae</taxon>
        <taxon>Araneoidea</taxon>
        <taxon>Araneidae</taxon>
        <taxon>Araneus</taxon>
    </lineage>
</organism>
<dbReference type="EMBL" id="BGPR01005033">
    <property type="protein sequence ID" value="GBN06126.1"/>
    <property type="molecule type" value="Genomic_DNA"/>
</dbReference>
<reference evidence="1 2" key="1">
    <citation type="journal article" date="2019" name="Sci. Rep.">
        <title>Orb-weaving spider Araneus ventricosus genome elucidates the spidroin gene catalogue.</title>
        <authorList>
            <person name="Kono N."/>
            <person name="Nakamura H."/>
            <person name="Ohtoshi R."/>
            <person name="Moran D.A.P."/>
            <person name="Shinohara A."/>
            <person name="Yoshida Y."/>
            <person name="Fujiwara M."/>
            <person name="Mori M."/>
            <person name="Tomita M."/>
            <person name="Arakawa K."/>
        </authorList>
    </citation>
    <scope>NUCLEOTIDE SEQUENCE [LARGE SCALE GENOMIC DNA]</scope>
</reference>
<accession>A0A4Y2KXQ1</accession>
<dbReference type="AlphaFoldDB" id="A0A4Y2KXQ1"/>
<protein>
    <submittedName>
        <fullName evidence="1">Uncharacterized protein</fullName>
    </submittedName>
</protein>
<comment type="caution">
    <text evidence="1">The sequence shown here is derived from an EMBL/GenBank/DDBJ whole genome shotgun (WGS) entry which is preliminary data.</text>
</comment>